<dbReference type="AlphaFoldDB" id="A0A6S6S7P5"/>
<gene>
    <name evidence="2" type="ORF">HELGO_WM28546</name>
</gene>
<feature type="transmembrane region" description="Helical" evidence="1">
    <location>
        <begin position="6"/>
        <end position="22"/>
    </location>
</feature>
<feature type="transmembrane region" description="Helical" evidence="1">
    <location>
        <begin position="93"/>
        <end position="115"/>
    </location>
</feature>
<dbReference type="Pfam" id="PF06966">
    <property type="entry name" value="DUF1295"/>
    <property type="match status" value="1"/>
</dbReference>
<sequence length="250" mass="28500">MLLESILTVIIINAIGLIWGYTQQSDKATDLFYSLSFIALTGVLWSTQADSLIHHLLLGMILLWGFRLGSYLFKRIHAIGKDDRFDEMRKHFIRFAGFWSIQAVSVLILSIPILITFQKSNIEFGPIHLLGVGIWGLGLLIETLADQQKFAFRQNAANDGQFIQTGLWKQLQHPNYFGEILCWLGIFICATPSLESWEWLSIVSPIWIAFLLIFVSGIPLLQKASKKKYGALKSYQTYQKNTPLLIPFVY</sequence>
<feature type="transmembrane region" description="Helical" evidence="1">
    <location>
        <begin position="31"/>
        <end position="47"/>
    </location>
</feature>
<protein>
    <submittedName>
        <fullName evidence="2">Uncharacterized protein</fullName>
    </submittedName>
</protein>
<dbReference type="InterPro" id="IPR010721">
    <property type="entry name" value="UstE-like"/>
</dbReference>
<keyword evidence="1" id="KW-1133">Transmembrane helix</keyword>
<dbReference type="PANTHER" id="PTHR32251:SF17">
    <property type="entry name" value="STEROID 5-ALPHA REDUCTASE C-TERMINAL DOMAIN-CONTAINING PROTEIN"/>
    <property type="match status" value="1"/>
</dbReference>
<evidence type="ECO:0000313" key="2">
    <source>
        <dbReference type="EMBL" id="CAA6799010.1"/>
    </source>
</evidence>
<accession>A0A6S6S7P5</accession>
<dbReference type="PROSITE" id="PS50244">
    <property type="entry name" value="S5A_REDUCTASE"/>
    <property type="match status" value="1"/>
</dbReference>
<dbReference type="EMBL" id="CACVAQ010000016">
    <property type="protein sequence ID" value="CAA6799010.1"/>
    <property type="molecule type" value="Genomic_DNA"/>
</dbReference>
<dbReference type="GO" id="GO:0016020">
    <property type="term" value="C:membrane"/>
    <property type="evidence" value="ECO:0007669"/>
    <property type="project" value="TreeGrafter"/>
</dbReference>
<proteinExistence type="predicted"/>
<feature type="transmembrane region" description="Helical" evidence="1">
    <location>
        <begin position="176"/>
        <end position="194"/>
    </location>
</feature>
<reference evidence="2" key="1">
    <citation type="submission" date="2020-01" db="EMBL/GenBank/DDBJ databases">
        <authorList>
            <person name="Meier V. D."/>
            <person name="Meier V D."/>
        </authorList>
    </citation>
    <scope>NUCLEOTIDE SEQUENCE</scope>
    <source>
        <strain evidence="2">HLG_WM_MAG_10</strain>
    </source>
</reference>
<feature type="transmembrane region" description="Helical" evidence="1">
    <location>
        <begin position="53"/>
        <end position="73"/>
    </location>
</feature>
<keyword evidence="1" id="KW-0812">Transmembrane</keyword>
<name>A0A6S6S7P5_9BACT</name>
<feature type="transmembrane region" description="Helical" evidence="1">
    <location>
        <begin position="200"/>
        <end position="221"/>
    </location>
</feature>
<dbReference type="PANTHER" id="PTHR32251">
    <property type="entry name" value="3-OXO-5-ALPHA-STEROID 4-DEHYDROGENASE"/>
    <property type="match status" value="1"/>
</dbReference>
<evidence type="ECO:0000256" key="1">
    <source>
        <dbReference type="SAM" id="Phobius"/>
    </source>
</evidence>
<dbReference type="Gene3D" id="1.20.120.1630">
    <property type="match status" value="1"/>
</dbReference>
<keyword evidence="1" id="KW-0472">Membrane</keyword>
<organism evidence="2">
    <name type="scientific">uncultured Aureispira sp</name>
    <dbReference type="NCBI Taxonomy" id="1331704"/>
    <lineage>
        <taxon>Bacteria</taxon>
        <taxon>Pseudomonadati</taxon>
        <taxon>Bacteroidota</taxon>
        <taxon>Saprospiria</taxon>
        <taxon>Saprospirales</taxon>
        <taxon>Saprospiraceae</taxon>
        <taxon>Aureispira</taxon>
        <taxon>environmental samples</taxon>
    </lineage>
</organism>
<feature type="transmembrane region" description="Helical" evidence="1">
    <location>
        <begin position="127"/>
        <end position="145"/>
    </location>
</feature>